<organism evidence="7 8">
    <name type="scientific">Paracoccus rhizosphaerae</name>
    <dbReference type="NCBI Taxonomy" id="1133347"/>
    <lineage>
        <taxon>Bacteria</taxon>
        <taxon>Pseudomonadati</taxon>
        <taxon>Pseudomonadota</taxon>
        <taxon>Alphaproteobacteria</taxon>
        <taxon>Rhodobacterales</taxon>
        <taxon>Paracoccaceae</taxon>
        <taxon>Paracoccus</taxon>
    </lineage>
</organism>
<evidence type="ECO:0000313" key="8">
    <source>
        <dbReference type="Proteomes" id="UP001589795"/>
    </source>
</evidence>
<keyword evidence="3" id="KW-0472">Membrane</keyword>
<gene>
    <name evidence="7" type="ORF">ACFFIZ_13875</name>
</gene>
<dbReference type="InterPro" id="IPR006315">
    <property type="entry name" value="OM_autotransptr_brl_dom"/>
</dbReference>
<evidence type="ECO:0000256" key="1">
    <source>
        <dbReference type="ARBA" id="ARBA00004370"/>
    </source>
</evidence>
<comment type="subcellular location">
    <subcellularLocation>
        <location evidence="1">Membrane</location>
    </subcellularLocation>
</comment>
<dbReference type="EMBL" id="JBHLWQ010000127">
    <property type="protein sequence ID" value="MFC0201365.1"/>
    <property type="molecule type" value="Genomic_DNA"/>
</dbReference>
<comment type="similarity">
    <text evidence="4">Belongs to the Omp25/RopB family.</text>
</comment>
<dbReference type="InterPro" id="IPR051692">
    <property type="entry name" value="OMP-like"/>
</dbReference>
<dbReference type="Gene3D" id="2.40.160.20">
    <property type="match status" value="1"/>
</dbReference>
<dbReference type="Pfam" id="PF13505">
    <property type="entry name" value="OMP_b-brl"/>
    <property type="match status" value="1"/>
</dbReference>
<dbReference type="PANTHER" id="PTHR34001:SF3">
    <property type="entry name" value="BLL7405 PROTEIN"/>
    <property type="match status" value="1"/>
</dbReference>
<name>A0ABV6CNF2_9RHOB</name>
<evidence type="ECO:0000313" key="7">
    <source>
        <dbReference type="EMBL" id="MFC0201365.1"/>
    </source>
</evidence>
<proteinExistence type="inferred from homology"/>
<feature type="domain" description="Outer membrane protein beta-barrel" evidence="6">
    <location>
        <begin position="41"/>
        <end position="250"/>
    </location>
</feature>
<evidence type="ECO:0000259" key="6">
    <source>
        <dbReference type="Pfam" id="PF13505"/>
    </source>
</evidence>
<evidence type="ECO:0000256" key="4">
    <source>
        <dbReference type="ARBA" id="ARBA00038306"/>
    </source>
</evidence>
<accession>A0ABV6CNF2</accession>
<feature type="chain" id="PRO_5047223774" evidence="5">
    <location>
        <begin position="26"/>
        <end position="250"/>
    </location>
</feature>
<dbReference type="NCBIfam" id="TIGR01414">
    <property type="entry name" value="autotrans_barl"/>
    <property type="match status" value="1"/>
</dbReference>
<protein>
    <submittedName>
        <fullName evidence="7">Outer membrane protein</fullName>
    </submittedName>
</protein>
<evidence type="ECO:0000256" key="5">
    <source>
        <dbReference type="SAM" id="SignalP"/>
    </source>
</evidence>
<sequence length="250" mass="26319">MHAVRIATALAVSSAVFIGSQAALAGEPVVAPVVDVAPVVVAPVAVSNWAGGYVGGSLGYSFSGDDEIGFEELSGDEPPRRATDLGEADIKGITGGLHVGYRWQRNKWVFGPELGIEGGSVDGSDPVAAFDFDGTLESEVKYVATLVMKTGYEVSPGTLVYGTAGVAHGEFDYIGSQDDSSETVGYSNTGYALGLGLERQMSERMSVFAEYQYRDFGETTVEFDTDGDTSVATRATPTHSNVKVGVNFRF</sequence>
<dbReference type="PANTHER" id="PTHR34001">
    <property type="entry name" value="BLL7405 PROTEIN"/>
    <property type="match status" value="1"/>
</dbReference>
<keyword evidence="8" id="KW-1185">Reference proteome</keyword>
<evidence type="ECO:0000256" key="3">
    <source>
        <dbReference type="ARBA" id="ARBA00023136"/>
    </source>
</evidence>
<evidence type="ECO:0000256" key="2">
    <source>
        <dbReference type="ARBA" id="ARBA00022729"/>
    </source>
</evidence>
<dbReference type="SUPFAM" id="SSF56925">
    <property type="entry name" value="OMPA-like"/>
    <property type="match status" value="1"/>
</dbReference>
<reference evidence="7 8" key="1">
    <citation type="submission" date="2024-09" db="EMBL/GenBank/DDBJ databases">
        <authorList>
            <person name="Sun Q."/>
            <person name="Mori K."/>
        </authorList>
    </citation>
    <scope>NUCLEOTIDE SEQUENCE [LARGE SCALE GENOMIC DNA]</scope>
    <source>
        <strain evidence="7 8">CCM 7904</strain>
    </source>
</reference>
<dbReference type="RefSeq" id="WP_265505633.1">
    <property type="nucleotide sequence ID" value="NZ_JAOTBE010000003.1"/>
</dbReference>
<dbReference type="InterPro" id="IPR027385">
    <property type="entry name" value="Beta-barrel_OMP"/>
</dbReference>
<dbReference type="Proteomes" id="UP001589795">
    <property type="component" value="Unassembled WGS sequence"/>
</dbReference>
<comment type="caution">
    <text evidence="7">The sequence shown here is derived from an EMBL/GenBank/DDBJ whole genome shotgun (WGS) entry which is preliminary data.</text>
</comment>
<dbReference type="InterPro" id="IPR011250">
    <property type="entry name" value="OMP/PagP_B-barrel"/>
</dbReference>
<feature type="signal peptide" evidence="5">
    <location>
        <begin position="1"/>
        <end position="25"/>
    </location>
</feature>
<keyword evidence="2 5" id="KW-0732">Signal</keyword>